<dbReference type="InterPro" id="IPR000182">
    <property type="entry name" value="GNAT_dom"/>
</dbReference>
<reference evidence="2 3" key="1">
    <citation type="submission" date="2017-07" db="EMBL/GenBank/DDBJ databases">
        <title>Draft whole genome sequences of clinical Proprionibacteriaceae strains.</title>
        <authorList>
            <person name="Bernier A.-M."/>
            <person name="Bernard K."/>
            <person name="Domingo M.-C."/>
        </authorList>
    </citation>
    <scope>NUCLEOTIDE SEQUENCE [LARGE SCALE GENOMIC DNA]</scope>
    <source>
        <strain evidence="2 3">NML 130396</strain>
    </source>
</reference>
<comment type="caution">
    <text evidence="2">The sequence shown here is derived from an EMBL/GenBank/DDBJ whole genome shotgun (WGS) entry which is preliminary data.</text>
</comment>
<proteinExistence type="predicted"/>
<sequence>MQELTDHADLLAATGDDPWVHWAVPAEGLHAWVERGVIMVRRDGERRGLWVTPRSTATAADVRAALTAARTRGLLERLAARTVSIDQRWAETVHAVLTLGRGGDWEWQWTRTEPAAYADPPGLRGVRLDDRLDAEELNAFARSHNDRVWSNAGDGHMVHWIGLRDAAGELVAIGGSEREATGVPHLGGIVTHRALRGRGLGRLISARLTRWALADSGVSTLGMYSDNSPARVVYQRLGYRTAHAWHSRWLTEP</sequence>
<evidence type="ECO:0000313" key="2">
    <source>
        <dbReference type="EMBL" id="OYO21629.1"/>
    </source>
</evidence>
<evidence type="ECO:0000313" key="3">
    <source>
        <dbReference type="Proteomes" id="UP000216311"/>
    </source>
</evidence>
<dbReference type="Proteomes" id="UP000216311">
    <property type="component" value="Unassembled WGS sequence"/>
</dbReference>
<evidence type="ECO:0000259" key="1">
    <source>
        <dbReference type="PROSITE" id="PS51186"/>
    </source>
</evidence>
<dbReference type="OrthoDB" id="5143160at2"/>
<keyword evidence="3" id="KW-1185">Reference proteome</keyword>
<dbReference type="Pfam" id="PF00583">
    <property type="entry name" value="Acetyltransf_1"/>
    <property type="match status" value="1"/>
</dbReference>
<organism evidence="2 3">
    <name type="scientific">Enemella dayhoffiae</name>
    <dbReference type="NCBI Taxonomy" id="2016507"/>
    <lineage>
        <taxon>Bacteria</taxon>
        <taxon>Bacillati</taxon>
        <taxon>Actinomycetota</taxon>
        <taxon>Actinomycetes</taxon>
        <taxon>Propionibacteriales</taxon>
        <taxon>Propionibacteriaceae</taxon>
        <taxon>Enemella</taxon>
    </lineage>
</organism>
<dbReference type="InterPro" id="IPR016181">
    <property type="entry name" value="Acyl_CoA_acyltransferase"/>
</dbReference>
<dbReference type="AlphaFoldDB" id="A0A255H1V0"/>
<dbReference type="RefSeq" id="WP_094364006.1">
    <property type="nucleotide sequence ID" value="NZ_NMVQ01000013.1"/>
</dbReference>
<accession>A0A255H1V0</accession>
<dbReference type="EMBL" id="NMVQ01000013">
    <property type="protein sequence ID" value="OYO21629.1"/>
    <property type="molecule type" value="Genomic_DNA"/>
</dbReference>
<dbReference type="SUPFAM" id="SSF55729">
    <property type="entry name" value="Acyl-CoA N-acyltransferases (Nat)"/>
    <property type="match status" value="1"/>
</dbReference>
<gene>
    <name evidence="2" type="ORF">CGZ93_10020</name>
</gene>
<feature type="domain" description="N-acetyltransferase" evidence="1">
    <location>
        <begin position="110"/>
        <end position="253"/>
    </location>
</feature>
<name>A0A255H1V0_9ACTN</name>
<dbReference type="PROSITE" id="PS51186">
    <property type="entry name" value="GNAT"/>
    <property type="match status" value="1"/>
</dbReference>
<dbReference type="Gene3D" id="3.40.630.30">
    <property type="match status" value="1"/>
</dbReference>
<dbReference type="GO" id="GO:0016747">
    <property type="term" value="F:acyltransferase activity, transferring groups other than amino-acyl groups"/>
    <property type="evidence" value="ECO:0007669"/>
    <property type="project" value="InterPro"/>
</dbReference>
<protein>
    <recommendedName>
        <fullName evidence="1">N-acetyltransferase domain-containing protein</fullName>
    </recommendedName>
</protein>